<accession>A0ABM1HVN2</accession>
<dbReference type="GeneID" id="107064154"/>
<name>A0ABM1HVN2_POLDO</name>
<organism evidence="2 4">
    <name type="scientific">Polistes dominula</name>
    <name type="common">European paper wasp</name>
    <name type="synonym">Vespa dominula</name>
    <dbReference type="NCBI Taxonomy" id="743375"/>
    <lineage>
        <taxon>Eukaryota</taxon>
        <taxon>Metazoa</taxon>
        <taxon>Ecdysozoa</taxon>
        <taxon>Arthropoda</taxon>
        <taxon>Hexapoda</taxon>
        <taxon>Insecta</taxon>
        <taxon>Pterygota</taxon>
        <taxon>Neoptera</taxon>
        <taxon>Endopterygota</taxon>
        <taxon>Hymenoptera</taxon>
        <taxon>Apocrita</taxon>
        <taxon>Aculeata</taxon>
        <taxon>Vespoidea</taxon>
        <taxon>Vespidae</taxon>
        <taxon>Polistinae</taxon>
        <taxon>Polistini</taxon>
        <taxon>Polistes</taxon>
    </lineage>
</organism>
<evidence type="ECO:0000313" key="5">
    <source>
        <dbReference type="RefSeq" id="XP_015172020.1"/>
    </source>
</evidence>
<feature type="compositionally biased region" description="Pro residues" evidence="1">
    <location>
        <begin position="52"/>
        <end position="61"/>
    </location>
</feature>
<dbReference type="PANTHER" id="PTHR21588">
    <property type="entry name" value="COILED-COIL-HELIX-COILED-COIL-HELIX DOMAIN CONTAINING 6"/>
    <property type="match status" value="1"/>
</dbReference>
<sequence>MGSEQSTRSLTISNEEEVGVIKVSSAVVERLAQGVNKNSNQTVKEVNSFTPTPAPPPPQPTPSNAVPQSSPLPQKNIGETPSVYSAYYYPELTLSALEMQHQKEKELRAQNDYWQKRLKNMENKHSMIDILLEEEYKRTVNEFYPIEKGQKATNNLDNEQLCAAGKEKVLKCYQDHPKETLKCSNLVEEFSNCVDQRRMNLITTR</sequence>
<keyword evidence="2" id="KW-1185">Reference proteome</keyword>
<feature type="compositionally biased region" description="Polar residues" evidence="1">
    <location>
        <begin position="35"/>
        <end position="49"/>
    </location>
</feature>
<gene>
    <name evidence="3 4 5" type="primary">LOC107064154</name>
</gene>
<dbReference type="Proteomes" id="UP000694924">
    <property type="component" value="Unplaced"/>
</dbReference>
<evidence type="ECO:0000313" key="4">
    <source>
        <dbReference type="RefSeq" id="XP_015172019.1"/>
    </source>
</evidence>
<dbReference type="RefSeq" id="XP_015172018.1">
    <property type="nucleotide sequence ID" value="XM_015316532.1"/>
</dbReference>
<protein>
    <submittedName>
        <fullName evidence="3 4">MICOS complex subunit mic25-a</fullName>
    </submittedName>
</protein>
<dbReference type="InterPro" id="IPR052632">
    <property type="entry name" value="MICOS_subunit_Mic19"/>
</dbReference>
<dbReference type="RefSeq" id="XP_015172020.1">
    <property type="nucleotide sequence ID" value="XM_015316534.1"/>
</dbReference>
<evidence type="ECO:0000313" key="3">
    <source>
        <dbReference type="RefSeq" id="XP_015172018.1"/>
    </source>
</evidence>
<feature type="region of interest" description="Disordered" evidence="1">
    <location>
        <begin position="33"/>
        <end position="77"/>
    </location>
</feature>
<feature type="compositionally biased region" description="Polar residues" evidence="1">
    <location>
        <begin position="63"/>
        <end position="77"/>
    </location>
</feature>
<dbReference type="PANTHER" id="PTHR21588:SF18">
    <property type="entry name" value="MICOS COMPLEX SUBUNIT MIC19"/>
    <property type="match status" value="1"/>
</dbReference>
<evidence type="ECO:0000313" key="2">
    <source>
        <dbReference type="Proteomes" id="UP000694924"/>
    </source>
</evidence>
<dbReference type="RefSeq" id="XP_015172019.1">
    <property type="nucleotide sequence ID" value="XM_015316533.1"/>
</dbReference>
<evidence type="ECO:0000256" key="1">
    <source>
        <dbReference type="SAM" id="MobiDB-lite"/>
    </source>
</evidence>
<reference evidence="3 4" key="1">
    <citation type="submission" date="2025-05" db="UniProtKB">
        <authorList>
            <consortium name="RefSeq"/>
        </authorList>
    </citation>
    <scope>IDENTIFICATION</scope>
    <source>
        <tissue evidence="3 4">Whole body</tissue>
    </source>
</reference>
<proteinExistence type="predicted"/>